<name>A0A4Y6PW36_PERCE</name>
<dbReference type="InterPro" id="IPR017853">
    <property type="entry name" value="GH"/>
</dbReference>
<organism evidence="3 4">
    <name type="scientific">Persicimonas caeni</name>
    <dbReference type="NCBI Taxonomy" id="2292766"/>
    <lineage>
        <taxon>Bacteria</taxon>
        <taxon>Deltaproteobacteria</taxon>
        <taxon>Bradymonadales</taxon>
        <taxon>Bradymonadaceae</taxon>
        <taxon>Persicimonas</taxon>
    </lineage>
</organism>
<dbReference type="AlphaFoldDB" id="A0A4Y6PW36"/>
<evidence type="ECO:0000256" key="2">
    <source>
        <dbReference type="SAM" id="SignalP"/>
    </source>
</evidence>
<dbReference type="OrthoDB" id="5524848at2"/>
<feature type="compositionally biased region" description="Low complexity" evidence="1">
    <location>
        <begin position="53"/>
        <end position="67"/>
    </location>
</feature>
<feature type="signal peptide" evidence="2">
    <location>
        <begin position="1"/>
        <end position="23"/>
    </location>
</feature>
<dbReference type="Gene3D" id="3.20.20.80">
    <property type="entry name" value="Glycosidases"/>
    <property type="match status" value="1"/>
</dbReference>
<keyword evidence="4" id="KW-1185">Reference proteome</keyword>
<accession>A0A4Y6PW36</accession>
<dbReference type="EMBL" id="CP041186">
    <property type="protein sequence ID" value="QDG52552.1"/>
    <property type="molecule type" value="Genomic_DNA"/>
</dbReference>
<feature type="chain" id="PRO_5030106542" evidence="2">
    <location>
        <begin position="24"/>
        <end position="486"/>
    </location>
</feature>
<proteinExistence type="predicted"/>
<reference evidence="3 4" key="1">
    <citation type="submission" date="2019-06" db="EMBL/GenBank/DDBJ databases">
        <title>Persicimonas caeni gen. nov., sp. nov., a predatory bacterium isolated from solar saltern.</title>
        <authorList>
            <person name="Wang S."/>
        </authorList>
    </citation>
    <scope>NUCLEOTIDE SEQUENCE [LARGE SCALE GENOMIC DNA]</scope>
    <source>
        <strain evidence="3 4">YN101</strain>
    </source>
</reference>
<protein>
    <submittedName>
        <fullName evidence="3">Uncharacterized protein</fullName>
    </submittedName>
</protein>
<dbReference type="SUPFAM" id="SSF51445">
    <property type="entry name" value="(Trans)glycosidases"/>
    <property type="match status" value="1"/>
</dbReference>
<keyword evidence="2" id="KW-0732">Signal</keyword>
<dbReference type="Proteomes" id="UP000315995">
    <property type="component" value="Chromosome"/>
</dbReference>
<dbReference type="RefSeq" id="WP_141199019.1">
    <property type="nucleotide sequence ID" value="NZ_CP041186.1"/>
</dbReference>
<evidence type="ECO:0000313" key="3">
    <source>
        <dbReference type="EMBL" id="QDG52552.1"/>
    </source>
</evidence>
<gene>
    <name evidence="3" type="ORF">FIV42_17965</name>
</gene>
<feature type="region of interest" description="Disordered" evidence="1">
    <location>
        <begin position="51"/>
        <end position="157"/>
    </location>
</feature>
<evidence type="ECO:0000256" key="1">
    <source>
        <dbReference type="SAM" id="MobiDB-lite"/>
    </source>
</evidence>
<sequence>MLEHAVALHRRLLILAACLGITAAGCLNPASDDEIPFDSTDTDYSDVAHALRDAGSSDPDGSSMPSDIGMGGDIYPSPDADTVPDTGSMDTGSLADSGSDADTVPDTGSMDTGSLADSGSEFDAGTTPDTGSADVGTPPDTGTAPNPAPTPSTPSFLNSSDTRALWLWADAETSKAFLDNRWGMQDQLMQLAAAPHGQPARALNRLFFEARTYTRVDMFDRLRAVTYDPLTDPTEQAKLRAFNRRAHAQGVAVEYLDGQALWLASDANAQWPKQVCRDVVAFNQTTNDPDERLDGVHFDIEPHTVQGGPYGGGWWQNKLPNGYNADWTQRWKDIMNSCRATLDAFEAQTGHHLTLTVDLGADYAFYNKPILNFFNGANTPVDYVTLMNYYDNRPNQNGDPSYFYGWNDGYATTGGVIQNLGFWTNVPVLFGIETGPTGIAADYMSFYQEGHTAMYSVVDTLTQNYSGSGMLGVAFHPWGSFKDLQP</sequence>
<feature type="compositionally biased region" description="Low complexity" evidence="1">
    <location>
        <begin position="136"/>
        <end position="145"/>
    </location>
</feature>
<accession>A0A5B8Y7V5</accession>
<evidence type="ECO:0000313" key="4">
    <source>
        <dbReference type="Proteomes" id="UP000315995"/>
    </source>
</evidence>